<reference evidence="3" key="1">
    <citation type="submission" date="2023-06" db="EMBL/GenBank/DDBJ databases">
        <title>Reference genome for the Northern bat (Eptesicus nilssonii), a most northern bat species.</title>
        <authorList>
            <person name="Laine V.N."/>
            <person name="Pulliainen A.T."/>
            <person name="Lilley T.M."/>
        </authorList>
    </citation>
    <scope>NUCLEOTIDE SEQUENCE</scope>
    <source>
        <strain evidence="3">BLF_Eptnil</strain>
        <tissue evidence="3">Kidney</tissue>
    </source>
</reference>
<dbReference type="EMBL" id="JAULJE010000011">
    <property type="protein sequence ID" value="KAK1337809.1"/>
    <property type="molecule type" value="Genomic_DNA"/>
</dbReference>
<comment type="caution">
    <text evidence="3">The sequence shown here is derived from an EMBL/GenBank/DDBJ whole genome shotgun (WGS) entry which is preliminary data.</text>
</comment>
<dbReference type="InterPro" id="IPR025946">
    <property type="entry name" value="CABIT_dom"/>
</dbReference>
<dbReference type="PANTHER" id="PTHR14454">
    <property type="entry name" value="GRB2-ASSOCIATED AND REGULATOR OF MAPK PROTEIN FAMILY MEMBER"/>
    <property type="match status" value="1"/>
</dbReference>
<dbReference type="GO" id="GO:0071364">
    <property type="term" value="P:cellular response to epidermal growth factor stimulus"/>
    <property type="evidence" value="ECO:0007669"/>
    <property type="project" value="TreeGrafter"/>
</dbReference>
<proteinExistence type="predicted"/>
<dbReference type="InterPro" id="IPR052281">
    <property type="entry name" value="GAREM"/>
</dbReference>
<organism evidence="3 4">
    <name type="scientific">Cnephaeus nilssonii</name>
    <name type="common">Northern bat</name>
    <name type="synonym">Eptesicus nilssonii</name>
    <dbReference type="NCBI Taxonomy" id="3371016"/>
    <lineage>
        <taxon>Eukaryota</taxon>
        <taxon>Metazoa</taxon>
        <taxon>Chordata</taxon>
        <taxon>Craniata</taxon>
        <taxon>Vertebrata</taxon>
        <taxon>Euteleostomi</taxon>
        <taxon>Mammalia</taxon>
        <taxon>Eutheria</taxon>
        <taxon>Laurasiatheria</taxon>
        <taxon>Chiroptera</taxon>
        <taxon>Yangochiroptera</taxon>
        <taxon>Vespertilionidae</taxon>
        <taxon>Cnephaeus</taxon>
    </lineage>
</organism>
<dbReference type="Proteomes" id="UP001177744">
    <property type="component" value="Unassembled WGS sequence"/>
</dbReference>
<gene>
    <name evidence="3" type="ORF">QTO34_002445</name>
</gene>
<dbReference type="AlphaFoldDB" id="A0AA40HUV8"/>
<feature type="domain" description="CABIT" evidence="2">
    <location>
        <begin position="17"/>
        <end position="70"/>
    </location>
</feature>
<dbReference type="GO" id="GO:0007173">
    <property type="term" value="P:epidermal growth factor receptor signaling pathway"/>
    <property type="evidence" value="ECO:0007669"/>
    <property type="project" value="TreeGrafter"/>
</dbReference>
<dbReference type="Pfam" id="PF12736">
    <property type="entry name" value="CABIT"/>
    <property type="match status" value="1"/>
</dbReference>
<name>A0AA40HUV8_CNENI</name>
<accession>A0AA40HUV8</accession>
<evidence type="ECO:0000259" key="2">
    <source>
        <dbReference type="Pfam" id="PF12736"/>
    </source>
</evidence>
<sequence>MPPPRGQRSPVTISPLFCLPCVSGQFKLLEQDRDIKEPVQYFNSVEEVAKAFPERVYVMEEITFNVKELVKGIGRPGRPGSVVERRAMNQLVTARSFGFWISDTQGLAAFMNVIRADLYTLFHTRVSNQYFKK</sequence>
<protein>
    <recommendedName>
        <fullName evidence="2">CABIT domain-containing protein</fullName>
    </recommendedName>
</protein>
<dbReference type="PANTHER" id="PTHR14454:SF6">
    <property type="entry name" value="GRB2-ASSOCIATED AND REGULATOR OF MAPK PROTEIN 1"/>
    <property type="match status" value="1"/>
</dbReference>
<dbReference type="GO" id="GO:0070064">
    <property type="term" value="F:proline-rich region binding"/>
    <property type="evidence" value="ECO:0007669"/>
    <property type="project" value="TreeGrafter"/>
</dbReference>
<evidence type="ECO:0000313" key="3">
    <source>
        <dbReference type="EMBL" id="KAK1337809.1"/>
    </source>
</evidence>
<keyword evidence="1" id="KW-0597">Phosphoprotein</keyword>
<evidence type="ECO:0000313" key="4">
    <source>
        <dbReference type="Proteomes" id="UP001177744"/>
    </source>
</evidence>
<keyword evidence="4" id="KW-1185">Reference proteome</keyword>
<evidence type="ECO:0000256" key="1">
    <source>
        <dbReference type="ARBA" id="ARBA00022553"/>
    </source>
</evidence>